<dbReference type="AlphaFoldDB" id="A0AAQ3R9K1"/>
<reference evidence="3 4" key="1">
    <citation type="submission" date="2023-11" db="EMBL/GenBank/DDBJ databases">
        <title>An acidophilic fungus is an integral part of prey digestion in a carnivorous sundew plant.</title>
        <authorList>
            <person name="Tsai I.J."/>
        </authorList>
    </citation>
    <scope>NUCLEOTIDE SEQUENCE [LARGE SCALE GENOMIC DNA]</scope>
    <source>
        <strain evidence="3">169a</strain>
    </source>
</reference>
<keyword evidence="2" id="KW-0812">Transmembrane</keyword>
<sequence length="185" mass="19925">MAHVNVYGVWAWARTVVWCIGYPIGLVVYFAAVVVLFVARLLYRPVAFLLLPLLYVAHFLLAAAVTPFQLLAKLETLYIFLGVAAITGIAGGLIIGSISGSLNKLLRLDATAPKPPGRTAKQYRKAKQKQKVKSEAPLMTSGVLSPGPQSPGPLSTGYFSLSDGKGSRGRGLLNQTIMEEMDSDY</sequence>
<protein>
    <submittedName>
        <fullName evidence="3">Uncharacterized protein</fullName>
    </submittedName>
</protein>
<feature type="compositionally biased region" description="Low complexity" evidence="1">
    <location>
        <begin position="141"/>
        <end position="157"/>
    </location>
</feature>
<accession>A0AAQ3R9K1</accession>
<evidence type="ECO:0000256" key="2">
    <source>
        <dbReference type="SAM" id="Phobius"/>
    </source>
</evidence>
<feature type="transmembrane region" description="Helical" evidence="2">
    <location>
        <begin position="77"/>
        <end position="98"/>
    </location>
</feature>
<evidence type="ECO:0000313" key="3">
    <source>
        <dbReference type="EMBL" id="WPH00796.1"/>
    </source>
</evidence>
<evidence type="ECO:0000313" key="4">
    <source>
        <dbReference type="Proteomes" id="UP001303373"/>
    </source>
</evidence>
<keyword evidence="2" id="KW-0472">Membrane</keyword>
<feature type="region of interest" description="Disordered" evidence="1">
    <location>
        <begin position="113"/>
        <end position="173"/>
    </location>
</feature>
<dbReference type="Proteomes" id="UP001303373">
    <property type="component" value="Chromosome 5"/>
</dbReference>
<keyword evidence="4" id="KW-1185">Reference proteome</keyword>
<evidence type="ECO:0000256" key="1">
    <source>
        <dbReference type="SAM" id="MobiDB-lite"/>
    </source>
</evidence>
<feature type="compositionally biased region" description="Basic residues" evidence="1">
    <location>
        <begin position="121"/>
        <end position="131"/>
    </location>
</feature>
<name>A0AAQ3R9K1_9PEZI</name>
<feature type="transmembrane region" description="Helical" evidence="2">
    <location>
        <begin position="46"/>
        <end position="65"/>
    </location>
</feature>
<dbReference type="EMBL" id="CP138584">
    <property type="protein sequence ID" value="WPH00796.1"/>
    <property type="molecule type" value="Genomic_DNA"/>
</dbReference>
<keyword evidence="2" id="KW-1133">Transmembrane helix</keyword>
<feature type="transmembrane region" description="Helical" evidence="2">
    <location>
        <begin position="20"/>
        <end position="39"/>
    </location>
</feature>
<proteinExistence type="predicted"/>
<organism evidence="3 4">
    <name type="scientific">Acrodontium crateriforme</name>
    <dbReference type="NCBI Taxonomy" id="150365"/>
    <lineage>
        <taxon>Eukaryota</taxon>
        <taxon>Fungi</taxon>
        <taxon>Dikarya</taxon>
        <taxon>Ascomycota</taxon>
        <taxon>Pezizomycotina</taxon>
        <taxon>Dothideomycetes</taxon>
        <taxon>Dothideomycetidae</taxon>
        <taxon>Mycosphaerellales</taxon>
        <taxon>Teratosphaeriaceae</taxon>
        <taxon>Acrodontium</taxon>
    </lineage>
</organism>
<gene>
    <name evidence="3" type="ORF">R9X50_00362600</name>
</gene>